<protein>
    <recommendedName>
        <fullName evidence="6">Carboxylic ester hydrolase</fullName>
        <ecNumber evidence="6">3.1.1.-</ecNumber>
    </recommendedName>
</protein>
<dbReference type="GeneID" id="117577857"/>
<dbReference type="InterPro" id="IPR002018">
    <property type="entry name" value="CarbesteraseB"/>
</dbReference>
<evidence type="ECO:0000256" key="2">
    <source>
        <dbReference type="ARBA" id="ARBA00022487"/>
    </source>
</evidence>
<keyword evidence="3 6" id="KW-0378">Hydrolase</keyword>
<dbReference type="EC" id="3.1.1.-" evidence="6"/>
<accession>A0A6P8XQ11</accession>
<name>A0A6P8XQ11_DROAB</name>
<evidence type="ECO:0000256" key="4">
    <source>
        <dbReference type="ARBA" id="ARBA00023157"/>
    </source>
</evidence>
<dbReference type="AlphaFoldDB" id="A0A6P8XQ11"/>
<feature type="chain" id="PRO_5028511008" description="Carboxylic ester hydrolase" evidence="6">
    <location>
        <begin position="22"/>
        <end position="597"/>
    </location>
</feature>
<dbReference type="RefSeq" id="XP_034118696.1">
    <property type="nucleotide sequence ID" value="XM_034262805.2"/>
</dbReference>
<sequence length="597" mass="66942">MTIIIPRLLLLLAIFASQTEARASQGLQVQLPHGGWLLGRHRTTHSGRHMRAFMGIPYALPPLGELRFRPPIPQPGWEGERLALKDAPICMQRDPFRRDMLIEGSEDCLYLNVYTPDPVEIAGDKLLPVMVWFHGGGWQCGSGISSFYGPDFLLDHNIVLVSANFRLGPLGFLSTETLDCPGNNGLKDQLQVLRWIRDNVAAFGGDPQQVTVFGESAGGASVTYHMLSPQSRGLLHRGIAQSGTYYNPWAQPAHKGVAAKRAAKLTQLVDCDAAGEDWAAKLKCLRSKPAEQIVATLYDMFLWDFDPMIPFPPVIEPQHDDAFLTELPRETSAPPHGQQLPLMLGVTSEEGLLKTAALLNLPQLLSEFKTRFEQLLPVVLNYDHHANETQQQITQHIETFYFKAGHNYNKSNHQNLTDLISDGWFVAGVDEYLQMRLQDKQQSVAPTYVYLFDHKGAASFSELFKGGHNEFYGACHAEELQYLFPIGQELFVSAVPTRQDLQLRELMLRLWVNFASSGDPNPVIGTSNLPSWLPASSYPVTYARLGTKLDLDANNDELVPPLLRMEAALLQHRVDFWRQLKAHLPAHRRSSHQHNEL</sequence>
<proteinExistence type="inferred from homology"/>
<comment type="similarity">
    <text evidence="1 6">Belongs to the type-B carboxylesterase/lipase family.</text>
</comment>
<keyword evidence="2" id="KW-0719">Serine esterase</keyword>
<evidence type="ECO:0000259" key="7">
    <source>
        <dbReference type="Pfam" id="PF00135"/>
    </source>
</evidence>
<evidence type="ECO:0000313" key="8">
    <source>
        <dbReference type="Proteomes" id="UP000515160"/>
    </source>
</evidence>
<evidence type="ECO:0000256" key="3">
    <source>
        <dbReference type="ARBA" id="ARBA00022801"/>
    </source>
</evidence>
<dbReference type="Proteomes" id="UP000515160">
    <property type="component" value="Chromosome X"/>
</dbReference>
<dbReference type="InterPro" id="IPR019819">
    <property type="entry name" value="Carboxylesterase_B_CS"/>
</dbReference>
<dbReference type="SUPFAM" id="SSF53474">
    <property type="entry name" value="alpha/beta-Hydrolases"/>
    <property type="match status" value="1"/>
</dbReference>
<evidence type="ECO:0000256" key="1">
    <source>
        <dbReference type="ARBA" id="ARBA00005964"/>
    </source>
</evidence>
<evidence type="ECO:0000313" key="9">
    <source>
        <dbReference type="RefSeq" id="XP_034118696.1"/>
    </source>
</evidence>
<keyword evidence="4" id="KW-1015">Disulfide bond</keyword>
<keyword evidence="8" id="KW-1185">Reference proteome</keyword>
<feature type="signal peptide" evidence="6">
    <location>
        <begin position="1"/>
        <end position="21"/>
    </location>
</feature>
<dbReference type="Gene3D" id="3.40.50.1820">
    <property type="entry name" value="alpha/beta hydrolase"/>
    <property type="match status" value="1"/>
</dbReference>
<dbReference type="InterPro" id="IPR019826">
    <property type="entry name" value="Carboxylesterase_B_AS"/>
</dbReference>
<feature type="domain" description="Carboxylesterase type B" evidence="7">
    <location>
        <begin position="28"/>
        <end position="577"/>
    </location>
</feature>
<evidence type="ECO:0000256" key="5">
    <source>
        <dbReference type="ARBA" id="ARBA00023180"/>
    </source>
</evidence>
<reference evidence="9" key="1">
    <citation type="submission" date="2025-08" db="UniProtKB">
        <authorList>
            <consortium name="RefSeq"/>
        </authorList>
    </citation>
    <scope>IDENTIFICATION</scope>
    <source>
        <strain evidence="9">15112-1751.03</strain>
        <tissue evidence="9">Whole Adult</tissue>
    </source>
</reference>
<dbReference type="GO" id="GO:0052689">
    <property type="term" value="F:carboxylic ester hydrolase activity"/>
    <property type="evidence" value="ECO:0007669"/>
    <property type="project" value="UniProtKB-KW"/>
</dbReference>
<dbReference type="PANTHER" id="PTHR11559">
    <property type="entry name" value="CARBOXYLESTERASE"/>
    <property type="match status" value="1"/>
</dbReference>
<evidence type="ECO:0000256" key="6">
    <source>
        <dbReference type="RuleBase" id="RU361235"/>
    </source>
</evidence>
<dbReference type="FunFam" id="3.40.50.1820:FF:000092">
    <property type="entry name" value="Carboxylic ester hydrolase"/>
    <property type="match status" value="1"/>
</dbReference>
<dbReference type="PROSITE" id="PS00122">
    <property type="entry name" value="CARBOXYLESTERASE_B_1"/>
    <property type="match status" value="1"/>
</dbReference>
<keyword evidence="5" id="KW-0325">Glycoprotein</keyword>
<organism evidence="8 9">
    <name type="scientific">Drosophila albomicans</name>
    <name type="common">Fruit fly</name>
    <dbReference type="NCBI Taxonomy" id="7291"/>
    <lineage>
        <taxon>Eukaryota</taxon>
        <taxon>Metazoa</taxon>
        <taxon>Ecdysozoa</taxon>
        <taxon>Arthropoda</taxon>
        <taxon>Hexapoda</taxon>
        <taxon>Insecta</taxon>
        <taxon>Pterygota</taxon>
        <taxon>Neoptera</taxon>
        <taxon>Endopterygota</taxon>
        <taxon>Diptera</taxon>
        <taxon>Brachycera</taxon>
        <taxon>Muscomorpha</taxon>
        <taxon>Ephydroidea</taxon>
        <taxon>Drosophilidae</taxon>
        <taxon>Drosophila</taxon>
    </lineage>
</organism>
<dbReference type="InterPro" id="IPR029058">
    <property type="entry name" value="AB_hydrolase_fold"/>
</dbReference>
<dbReference type="InterPro" id="IPR050309">
    <property type="entry name" value="Type-B_Carboxylest/Lipase"/>
</dbReference>
<dbReference type="Pfam" id="PF00135">
    <property type="entry name" value="COesterase"/>
    <property type="match status" value="1"/>
</dbReference>
<dbReference type="OrthoDB" id="19653at2759"/>
<dbReference type="PROSITE" id="PS00941">
    <property type="entry name" value="CARBOXYLESTERASE_B_2"/>
    <property type="match status" value="1"/>
</dbReference>
<gene>
    <name evidence="9" type="primary">LOC117577857</name>
</gene>
<keyword evidence="6" id="KW-0732">Signal</keyword>